<feature type="region of interest" description="Disordered" evidence="11">
    <location>
        <begin position="77"/>
        <end position="98"/>
    </location>
</feature>
<dbReference type="Pfam" id="PF00082">
    <property type="entry name" value="Peptidase_S8"/>
    <property type="match status" value="1"/>
</dbReference>
<sequence length="500" mass="50309">MNVGRFRPVTAAILAALLVLGAARPAAADSRRQEQWYLDTVKIDAVHKVSTGRGVVVAVVDTGVEASHPDLAGQVLAGLRSDGRPGDGRSDDDGHGTHMAGIIAATGANRDGVLGIAPGVKILPVKASQGKAEPSRSAVALGIRLAADRGAKVINVSYGAPGSTAEEDAAVAYALSKDAVVVASAGNTAAGDTEITSPASVPGVIAVTGYDKRGEFWSGSVGGPKAVVAGPGLRVFNTANSLGGQPGYGWGDGTSDAAAVVSGVAALIRSKYPDLDAPNVINRIIRTADDAGPAGRDTHYGYGRIDPLRALTASVPTVSANPLLPRSASATPGGTGTGTDSRTDDPLDLSQYDDGGVTDQQVMVIGIAIAVVLVILLGLAIFLIWNRVRYRRRATSAADIPDEVLDRMIAEGYVDPSDGVPVPAGHPPRPGHHPSGAVPGGYGPPPQGGPAAGWPAPPQGGPGQVPPPPSGYAPPPGQLPPPPGGYAPPPGQVPPGGNRP</sequence>
<feature type="domain" description="Peptidase S8/S53" evidence="14">
    <location>
        <begin position="52"/>
        <end position="303"/>
    </location>
</feature>
<dbReference type="GO" id="GO:0005886">
    <property type="term" value="C:plasma membrane"/>
    <property type="evidence" value="ECO:0007669"/>
    <property type="project" value="UniProtKB-SubCell"/>
</dbReference>
<dbReference type="EMBL" id="LT594323">
    <property type="protein sequence ID" value="SBT46102.1"/>
    <property type="molecule type" value="Genomic_DNA"/>
</dbReference>
<feature type="compositionally biased region" description="Basic and acidic residues" evidence="11">
    <location>
        <begin position="81"/>
        <end position="96"/>
    </location>
</feature>
<dbReference type="PRINTS" id="PR00723">
    <property type="entry name" value="SUBTILISIN"/>
</dbReference>
<dbReference type="Proteomes" id="UP000199385">
    <property type="component" value="Chromosome I"/>
</dbReference>
<evidence type="ECO:0000256" key="8">
    <source>
        <dbReference type="ARBA" id="ARBA00022989"/>
    </source>
</evidence>
<gene>
    <name evidence="15" type="ORF">GA0070611_3260</name>
</gene>
<evidence type="ECO:0000256" key="4">
    <source>
        <dbReference type="ARBA" id="ARBA00022670"/>
    </source>
</evidence>
<feature type="chain" id="PRO_5008382851" evidence="13">
    <location>
        <begin position="29"/>
        <end position="500"/>
    </location>
</feature>
<dbReference type="InterPro" id="IPR015500">
    <property type="entry name" value="Peptidase_S8_subtilisin-rel"/>
</dbReference>
<dbReference type="NCBIfam" id="TIGR03921">
    <property type="entry name" value="T7SS_mycosin"/>
    <property type="match status" value="1"/>
</dbReference>
<dbReference type="InterPro" id="IPR023827">
    <property type="entry name" value="Peptidase_S8_Asp-AS"/>
</dbReference>
<dbReference type="PATRIC" id="fig|261654.4.peg.3314"/>
<evidence type="ECO:0000256" key="2">
    <source>
        <dbReference type="ARBA" id="ARBA00011073"/>
    </source>
</evidence>
<dbReference type="SUPFAM" id="SSF52743">
    <property type="entry name" value="Subtilisin-like"/>
    <property type="match status" value="1"/>
</dbReference>
<name>A0A1A8ZQJ2_9ACTN</name>
<keyword evidence="3" id="KW-1003">Cell membrane</keyword>
<dbReference type="PANTHER" id="PTHR43399:SF4">
    <property type="entry name" value="CELL WALL-ASSOCIATED PROTEASE"/>
    <property type="match status" value="1"/>
</dbReference>
<evidence type="ECO:0000256" key="12">
    <source>
        <dbReference type="SAM" id="Phobius"/>
    </source>
</evidence>
<dbReference type="InterPro" id="IPR023834">
    <property type="entry name" value="T7SS_pept_S8A_mycosin"/>
</dbReference>
<comment type="subcellular location">
    <subcellularLocation>
        <location evidence="1">Cell membrane</location>
        <topology evidence="1">Single-pass membrane protein</topology>
    </subcellularLocation>
</comment>
<keyword evidence="9 12" id="KW-0472">Membrane</keyword>
<feature type="signal peptide" evidence="13">
    <location>
        <begin position="1"/>
        <end position="28"/>
    </location>
</feature>
<dbReference type="InterPro" id="IPR000209">
    <property type="entry name" value="Peptidase_S8/S53_dom"/>
</dbReference>
<feature type="active site" description="Charge relay system" evidence="10">
    <location>
        <position position="95"/>
    </location>
</feature>
<feature type="region of interest" description="Disordered" evidence="11">
    <location>
        <begin position="322"/>
        <end position="350"/>
    </location>
</feature>
<keyword evidence="6 10" id="KW-0378">Hydrolase</keyword>
<feature type="compositionally biased region" description="Pro residues" evidence="11">
    <location>
        <begin position="455"/>
        <end position="493"/>
    </location>
</feature>
<evidence type="ECO:0000313" key="15">
    <source>
        <dbReference type="EMBL" id="SBT46102.1"/>
    </source>
</evidence>
<dbReference type="InterPro" id="IPR051048">
    <property type="entry name" value="Peptidase_S8/S53_subtilisin"/>
</dbReference>
<feature type="region of interest" description="Disordered" evidence="11">
    <location>
        <begin position="416"/>
        <end position="500"/>
    </location>
</feature>
<evidence type="ECO:0000313" key="16">
    <source>
        <dbReference type="Proteomes" id="UP000199385"/>
    </source>
</evidence>
<evidence type="ECO:0000259" key="14">
    <source>
        <dbReference type="Pfam" id="PF00082"/>
    </source>
</evidence>
<dbReference type="AlphaFoldDB" id="A0A1A8ZQJ2"/>
<comment type="similarity">
    <text evidence="2 10">Belongs to the peptidase S8 family.</text>
</comment>
<keyword evidence="13" id="KW-0732">Signal</keyword>
<dbReference type="Gene3D" id="3.40.50.200">
    <property type="entry name" value="Peptidase S8/S53 domain"/>
    <property type="match status" value="1"/>
</dbReference>
<dbReference type="PROSITE" id="PS51892">
    <property type="entry name" value="SUBTILASE"/>
    <property type="match status" value="1"/>
</dbReference>
<dbReference type="PROSITE" id="PS00136">
    <property type="entry name" value="SUBTILASE_ASP"/>
    <property type="match status" value="1"/>
</dbReference>
<evidence type="ECO:0000256" key="7">
    <source>
        <dbReference type="ARBA" id="ARBA00022825"/>
    </source>
</evidence>
<evidence type="ECO:0000256" key="10">
    <source>
        <dbReference type="PROSITE-ProRule" id="PRU01240"/>
    </source>
</evidence>
<keyword evidence="5 12" id="KW-0812">Transmembrane</keyword>
<keyword evidence="8 12" id="KW-1133">Transmembrane helix</keyword>
<feature type="active site" description="Charge relay system" evidence="10">
    <location>
        <position position="255"/>
    </location>
</feature>
<protein>
    <submittedName>
        <fullName evidence="15">Type VII secretion-associated serine protease mycosin</fullName>
    </submittedName>
</protein>
<evidence type="ECO:0000256" key="3">
    <source>
        <dbReference type="ARBA" id="ARBA00022475"/>
    </source>
</evidence>
<dbReference type="GO" id="GO:0006508">
    <property type="term" value="P:proteolysis"/>
    <property type="evidence" value="ECO:0007669"/>
    <property type="project" value="UniProtKB-KW"/>
</dbReference>
<dbReference type="PANTHER" id="PTHR43399">
    <property type="entry name" value="SUBTILISIN-RELATED"/>
    <property type="match status" value="1"/>
</dbReference>
<dbReference type="InterPro" id="IPR036852">
    <property type="entry name" value="Peptidase_S8/S53_dom_sf"/>
</dbReference>
<evidence type="ECO:0000256" key="13">
    <source>
        <dbReference type="SAM" id="SignalP"/>
    </source>
</evidence>
<evidence type="ECO:0000256" key="5">
    <source>
        <dbReference type="ARBA" id="ARBA00022692"/>
    </source>
</evidence>
<dbReference type="STRING" id="261654.GA0070611_3260"/>
<dbReference type="GO" id="GO:0004252">
    <property type="term" value="F:serine-type endopeptidase activity"/>
    <property type="evidence" value="ECO:0007669"/>
    <property type="project" value="UniProtKB-UniRule"/>
</dbReference>
<keyword evidence="16" id="KW-1185">Reference proteome</keyword>
<keyword evidence="7 10" id="KW-0720">Serine protease</keyword>
<evidence type="ECO:0000256" key="11">
    <source>
        <dbReference type="SAM" id="MobiDB-lite"/>
    </source>
</evidence>
<organism evidence="15 16">
    <name type="scientific">Micromonospora auratinigra</name>
    <dbReference type="NCBI Taxonomy" id="261654"/>
    <lineage>
        <taxon>Bacteria</taxon>
        <taxon>Bacillati</taxon>
        <taxon>Actinomycetota</taxon>
        <taxon>Actinomycetes</taxon>
        <taxon>Micromonosporales</taxon>
        <taxon>Micromonosporaceae</taxon>
        <taxon>Micromonospora</taxon>
    </lineage>
</organism>
<evidence type="ECO:0000256" key="6">
    <source>
        <dbReference type="ARBA" id="ARBA00022801"/>
    </source>
</evidence>
<evidence type="ECO:0000256" key="1">
    <source>
        <dbReference type="ARBA" id="ARBA00004162"/>
    </source>
</evidence>
<proteinExistence type="inferred from homology"/>
<evidence type="ECO:0000256" key="9">
    <source>
        <dbReference type="ARBA" id="ARBA00023136"/>
    </source>
</evidence>
<keyword evidence="4 10" id="KW-0645">Protease</keyword>
<accession>A0A1A8ZQJ2</accession>
<reference evidence="16" key="1">
    <citation type="submission" date="2016-06" db="EMBL/GenBank/DDBJ databases">
        <authorList>
            <person name="Varghese N."/>
            <person name="Submissions Spin"/>
        </authorList>
    </citation>
    <scope>NUCLEOTIDE SEQUENCE [LARGE SCALE GENOMIC DNA]</scope>
    <source>
        <strain evidence="16">DSM 44815</strain>
    </source>
</reference>
<feature type="transmembrane region" description="Helical" evidence="12">
    <location>
        <begin position="362"/>
        <end position="385"/>
    </location>
</feature>
<feature type="active site" description="Charge relay system" evidence="10">
    <location>
        <position position="61"/>
    </location>
</feature>